<name>A0A4R6S6M4_LABRH</name>
<dbReference type="Gene3D" id="1.10.405.10">
    <property type="entry name" value="Guanine Nucleotide Dissociation Inhibitor, domain 1"/>
    <property type="match status" value="1"/>
</dbReference>
<dbReference type="EMBL" id="SNXZ01000005">
    <property type="protein sequence ID" value="TDP95003.1"/>
    <property type="molecule type" value="Genomic_DNA"/>
</dbReference>
<dbReference type="SUPFAM" id="SSF51905">
    <property type="entry name" value="FAD/NAD(P)-binding domain"/>
    <property type="match status" value="1"/>
</dbReference>
<accession>A0A4R6S6M4</accession>
<dbReference type="InterPro" id="IPR036188">
    <property type="entry name" value="FAD/NAD-bd_sf"/>
</dbReference>
<dbReference type="Proteomes" id="UP000295444">
    <property type="component" value="Unassembled WGS sequence"/>
</dbReference>
<dbReference type="AlphaFoldDB" id="A0A4R6S6M4"/>
<comment type="caution">
    <text evidence="2">The sequence shown here is derived from an EMBL/GenBank/DDBJ whole genome shotgun (WGS) entry which is preliminary data.</text>
</comment>
<evidence type="ECO:0000313" key="2">
    <source>
        <dbReference type="EMBL" id="TDP95003.1"/>
    </source>
</evidence>
<dbReference type="GO" id="GO:0016491">
    <property type="term" value="F:oxidoreductase activity"/>
    <property type="evidence" value="ECO:0007669"/>
    <property type="project" value="InterPro"/>
</dbReference>
<sequence length="420" mass="45960">MERERIAVIGAGVSGLTAAYLLQRRYDVLLFEAQGRLGGHAHTHVLPAAAGGTVAVDSGFIVHNERTYPNLLRLFGDLGVTTQATEMSMSVRCLGCGLEYAGGKGLPGLAPSWDAVRRGRYLVMLAQVKRFYRNAKALLADDSGHDPTLGEFLRAGRYPRYFVDHLVLPLVSAVWSAGERISTRYPARYLFEFLSHHGMLAVTGSPPWRTVVGGSRVYVERAVKQLTAVHVGTPVRAITRTARGVQVRDEADTPHAVAKVVIATHADEALALLGDPTERERATLGAFPYSQNETWLHQDTAILPRVERARASWNYLKTQCHGESDQVAVSYDMNRLQRLQDPQPFVVTLNATDRVDPARVVAKMNYSHPVYTPESLAAQRGLPGLNTSHTAFAGAYHGWGFHEDGCASGVRAAEHFGAGW</sequence>
<dbReference type="InterPro" id="IPR002937">
    <property type="entry name" value="Amino_oxidase"/>
</dbReference>
<evidence type="ECO:0000313" key="3">
    <source>
        <dbReference type="Proteomes" id="UP000295444"/>
    </source>
</evidence>
<dbReference type="InterPro" id="IPR050464">
    <property type="entry name" value="Zeta_carotene_desat/Oxidored"/>
</dbReference>
<dbReference type="PANTHER" id="PTHR42923">
    <property type="entry name" value="PROTOPORPHYRINOGEN OXIDASE"/>
    <property type="match status" value="1"/>
</dbReference>
<dbReference type="Gene3D" id="3.90.660.10">
    <property type="match status" value="1"/>
</dbReference>
<dbReference type="Gene3D" id="3.50.50.60">
    <property type="entry name" value="FAD/NAD(P)-binding domain"/>
    <property type="match status" value="1"/>
</dbReference>
<dbReference type="OrthoDB" id="20837at2"/>
<dbReference type="PANTHER" id="PTHR42923:SF17">
    <property type="entry name" value="AMINE OXIDASE DOMAIN-CONTAINING PROTEIN"/>
    <property type="match status" value="1"/>
</dbReference>
<reference evidence="2 3" key="1">
    <citation type="submission" date="2019-03" db="EMBL/GenBank/DDBJ databases">
        <title>Genomic Encyclopedia of Type Strains, Phase IV (KMG-IV): sequencing the most valuable type-strain genomes for metagenomic binning, comparative biology and taxonomic classification.</title>
        <authorList>
            <person name="Goeker M."/>
        </authorList>
    </citation>
    <scope>NUCLEOTIDE SEQUENCE [LARGE SCALE GENOMIC DNA]</scope>
    <source>
        <strain evidence="2 3">DSM 45361</strain>
    </source>
</reference>
<dbReference type="Pfam" id="PF01593">
    <property type="entry name" value="Amino_oxidase"/>
    <property type="match status" value="1"/>
</dbReference>
<organism evidence="2 3">
    <name type="scientific">Labedaea rhizosphaerae</name>
    <dbReference type="NCBI Taxonomy" id="598644"/>
    <lineage>
        <taxon>Bacteria</taxon>
        <taxon>Bacillati</taxon>
        <taxon>Actinomycetota</taxon>
        <taxon>Actinomycetes</taxon>
        <taxon>Pseudonocardiales</taxon>
        <taxon>Pseudonocardiaceae</taxon>
        <taxon>Labedaea</taxon>
    </lineage>
</organism>
<feature type="domain" description="Amine oxidase" evidence="1">
    <location>
        <begin position="13"/>
        <end position="273"/>
    </location>
</feature>
<proteinExistence type="predicted"/>
<keyword evidence="3" id="KW-1185">Reference proteome</keyword>
<protein>
    <submittedName>
        <fullName evidence="2">Putative NAD/FAD-binding protein</fullName>
    </submittedName>
</protein>
<dbReference type="RefSeq" id="WP_133852400.1">
    <property type="nucleotide sequence ID" value="NZ_SNXZ01000005.1"/>
</dbReference>
<gene>
    <name evidence="2" type="ORF">EV186_105235</name>
</gene>
<evidence type="ECO:0000259" key="1">
    <source>
        <dbReference type="Pfam" id="PF01593"/>
    </source>
</evidence>